<protein>
    <recommendedName>
        <fullName evidence="4">Carboxypeptidase regulatory-like domain-containing protein</fullName>
    </recommendedName>
</protein>
<dbReference type="GO" id="GO:0030246">
    <property type="term" value="F:carbohydrate binding"/>
    <property type="evidence" value="ECO:0007669"/>
    <property type="project" value="InterPro"/>
</dbReference>
<dbReference type="OrthoDB" id="102259at2"/>
<reference evidence="2 3" key="1">
    <citation type="journal article" date="2009" name="Appl. Environ. Microbiol.">
        <title>Three genomes from the phylum Acidobacteria provide insight into the lifestyles of these microorganisms in soils.</title>
        <authorList>
            <person name="Ward N.L."/>
            <person name="Challacombe J.F."/>
            <person name="Janssen P.H."/>
            <person name="Henrissat B."/>
            <person name="Coutinho P.M."/>
            <person name="Wu M."/>
            <person name="Xie G."/>
            <person name="Haft D.H."/>
            <person name="Sait M."/>
            <person name="Badger J."/>
            <person name="Barabote R.D."/>
            <person name="Bradley B."/>
            <person name="Brettin T.S."/>
            <person name="Brinkac L.M."/>
            <person name="Bruce D."/>
            <person name="Creasy T."/>
            <person name="Daugherty S.C."/>
            <person name="Davidsen T.M."/>
            <person name="DeBoy R.T."/>
            <person name="Detter J.C."/>
            <person name="Dodson R.J."/>
            <person name="Durkin A.S."/>
            <person name="Ganapathy A."/>
            <person name="Gwinn-Giglio M."/>
            <person name="Han C.S."/>
            <person name="Khouri H."/>
            <person name="Kiss H."/>
            <person name="Kothari S.P."/>
            <person name="Madupu R."/>
            <person name="Nelson K.E."/>
            <person name="Nelson W.C."/>
            <person name="Paulsen I."/>
            <person name="Penn K."/>
            <person name="Ren Q."/>
            <person name="Rosovitz M.J."/>
            <person name="Selengut J.D."/>
            <person name="Shrivastava S."/>
            <person name="Sullivan S.A."/>
            <person name="Tapia R."/>
            <person name="Thompson L.S."/>
            <person name="Watkins K.L."/>
            <person name="Yang Q."/>
            <person name="Yu C."/>
            <person name="Zafar N."/>
            <person name="Zhou L."/>
            <person name="Kuske C.R."/>
        </authorList>
    </citation>
    <scope>NUCLEOTIDE SEQUENCE [LARGE SCALE GENOMIC DNA]</scope>
    <source>
        <strain evidence="2 3">Ellin345</strain>
    </source>
</reference>
<accession>Q1ILC8</accession>
<evidence type="ECO:0000256" key="1">
    <source>
        <dbReference type="SAM" id="SignalP"/>
    </source>
</evidence>
<sequence>MTRKLGWLLLVIAWSAMASASGHSGQVSGFVRNAQGVAQMGAAVEMSKLGSEDIFRAFTDTKGYFALPALAPGKYTVKVTAPSFLPSVTQNLALQSGARLVMNITLNTLFEAVTLLPERKKPSDDQDDWKWTLRSMANRPILRVVDGTPSLVSEAKTNDSSHGTVSFIAGPQSAGFGSSGDYGTSFNWEESMFSGGTFSFAGNVAGGEGGDPGGVVRAAYRHEMADGTSPEVSLVARRVTSPNFGFHSQTLQSIEATAANTTRLMQSLEVNYGAALQEIQFAGKETAFRPFASVAWHFTPNTVIEYRYATTVPNMRDLKGYDTAPADFSESDPRVTLLNGHGEVESASHHELAVSQRYGKNSIQVAIYADHITNTELLGLGNVSAMEGNALPDVFGGTFSYNGGTFSANGMRIVFERKLPHDVTATLDYAFGGVLDLDGENIAWSEVRNMLEEHRTHAITAKVTGTVPGSRTRWIASYRWMNGTAITPVDLFNTSPGQSDPFLNVFVRQPLPHSHLIPGKMEAVVDMRNLLAQGYIPVISPDGGTVYLVQSARSVRGGVSFTF</sequence>
<feature type="signal peptide" evidence="1">
    <location>
        <begin position="1"/>
        <end position="20"/>
    </location>
</feature>
<dbReference type="SUPFAM" id="SSF49452">
    <property type="entry name" value="Starch-binding domain-like"/>
    <property type="match status" value="1"/>
</dbReference>
<dbReference type="AlphaFoldDB" id="Q1ILC8"/>
<dbReference type="KEGG" id="aba:Acid345_3321"/>
<dbReference type="EMBL" id="CP000360">
    <property type="protein sequence ID" value="ABF42322.1"/>
    <property type="molecule type" value="Genomic_DNA"/>
</dbReference>
<dbReference type="STRING" id="204669.Acid345_3321"/>
<evidence type="ECO:0008006" key="4">
    <source>
        <dbReference type="Google" id="ProtNLM"/>
    </source>
</evidence>
<gene>
    <name evidence="2" type="ordered locus">Acid345_3321</name>
</gene>
<name>Q1ILC8_KORVE</name>
<dbReference type="Pfam" id="PF13620">
    <property type="entry name" value="CarboxypepD_reg"/>
    <property type="match status" value="1"/>
</dbReference>
<dbReference type="Proteomes" id="UP000002432">
    <property type="component" value="Chromosome"/>
</dbReference>
<evidence type="ECO:0000313" key="3">
    <source>
        <dbReference type="Proteomes" id="UP000002432"/>
    </source>
</evidence>
<keyword evidence="1" id="KW-0732">Signal</keyword>
<dbReference type="eggNOG" id="COG3485">
    <property type="taxonomic scope" value="Bacteria"/>
</dbReference>
<dbReference type="EnsemblBacteria" id="ABF42322">
    <property type="protein sequence ID" value="ABF42322"/>
    <property type="gene ID" value="Acid345_3321"/>
</dbReference>
<dbReference type="SUPFAM" id="SSF56935">
    <property type="entry name" value="Porins"/>
    <property type="match status" value="1"/>
</dbReference>
<dbReference type="Gene3D" id="2.60.40.1120">
    <property type="entry name" value="Carboxypeptidase-like, regulatory domain"/>
    <property type="match status" value="1"/>
</dbReference>
<evidence type="ECO:0000313" key="2">
    <source>
        <dbReference type="EMBL" id="ABF42322.1"/>
    </source>
</evidence>
<dbReference type="RefSeq" id="WP_011524121.1">
    <property type="nucleotide sequence ID" value="NC_008009.1"/>
</dbReference>
<dbReference type="HOGENOM" id="CLU_466856_0_0_0"/>
<organism evidence="2 3">
    <name type="scientific">Koribacter versatilis (strain Ellin345)</name>
    <dbReference type="NCBI Taxonomy" id="204669"/>
    <lineage>
        <taxon>Bacteria</taxon>
        <taxon>Pseudomonadati</taxon>
        <taxon>Acidobacteriota</taxon>
        <taxon>Terriglobia</taxon>
        <taxon>Terriglobales</taxon>
        <taxon>Candidatus Korobacteraceae</taxon>
        <taxon>Candidatus Korobacter</taxon>
    </lineage>
</organism>
<dbReference type="InterPro" id="IPR013784">
    <property type="entry name" value="Carb-bd-like_fold"/>
</dbReference>
<proteinExistence type="predicted"/>
<feature type="chain" id="PRO_5004190899" description="Carboxypeptidase regulatory-like domain-containing protein" evidence="1">
    <location>
        <begin position="21"/>
        <end position="563"/>
    </location>
</feature>
<keyword evidence="3" id="KW-1185">Reference proteome</keyword>